<feature type="compositionally biased region" description="Basic and acidic residues" evidence="1">
    <location>
        <begin position="669"/>
        <end position="681"/>
    </location>
</feature>
<dbReference type="Gene3D" id="1.10.10.60">
    <property type="entry name" value="Homeodomain-like"/>
    <property type="match status" value="1"/>
</dbReference>
<protein>
    <recommendedName>
        <fullName evidence="4">Caspase 8 associated protein 2</fullName>
    </recommendedName>
</protein>
<feature type="compositionally biased region" description="Pro residues" evidence="1">
    <location>
        <begin position="171"/>
        <end position="187"/>
    </location>
</feature>
<feature type="compositionally biased region" description="Basic and acidic residues" evidence="1">
    <location>
        <begin position="257"/>
        <end position="293"/>
    </location>
</feature>
<dbReference type="GO" id="GO:0008625">
    <property type="term" value="P:extrinsic apoptotic signaling pathway via death domain receptors"/>
    <property type="evidence" value="ECO:0007669"/>
    <property type="project" value="TreeGrafter"/>
</dbReference>
<dbReference type="Proteomes" id="UP000261480">
    <property type="component" value="Unplaced"/>
</dbReference>
<keyword evidence="3" id="KW-1185">Reference proteome</keyword>
<dbReference type="GO" id="GO:0016605">
    <property type="term" value="C:PML body"/>
    <property type="evidence" value="ECO:0007669"/>
    <property type="project" value="TreeGrafter"/>
</dbReference>
<feature type="compositionally biased region" description="Polar residues" evidence="1">
    <location>
        <begin position="1636"/>
        <end position="1651"/>
    </location>
</feature>
<dbReference type="InterPro" id="IPR039674">
    <property type="entry name" value="FLASH"/>
</dbReference>
<dbReference type="GO" id="GO:0036337">
    <property type="term" value="P:Fas signaling pathway"/>
    <property type="evidence" value="ECO:0007669"/>
    <property type="project" value="TreeGrafter"/>
</dbReference>
<feature type="compositionally biased region" description="Basic and acidic residues" evidence="1">
    <location>
        <begin position="1657"/>
        <end position="1671"/>
    </location>
</feature>
<evidence type="ECO:0000313" key="2">
    <source>
        <dbReference type="Ensembl" id="ENSPMEP00000001246.1"/>
    </source>
</evidence>
<feature type="compositionally biased region" description="Acidic residues" evidence="1">
    <location>
        <begin position="935"/>
        <end position="948"/>
    </location>
</feature>
<feature type="compositionally biased region" description="Basic residues" evidence="1">
    <location>
        <begin position="295"/>
        <end position="305"/>
    </location>
</feature>
<accession>A0A3B3WED6</accession>
<dbReference type="STRING" id="48701.ENSPMEP00000001246"/>
<feature type="compositionally biased region" description="Polar residues" evidence="1">
    <location>
        <begin position="693"/>
        <end position="702"/>
    </location>
</feature>
<feature type="compositionally biased region" description="Low complexity" evidence="1">
    <location>
        <begin position="1590"/>
        <end position="1614"/>
    </location>
</feature>
<proteinExistence type="predicted"/>
<feature type="region of interest" description="Disordered" evidence="1">
    <location>
        <begin position="1548"/>
        <end position="1716"/>
    </location>
</feature>
<dbReference type="GO" id="GO:0005739">
    <property type="term" value="C:mitochondrion"/>
    <property type="evidence" value="ECO:0007669"/>
    <property type="project" value="TreeGrafter"/>
</dbReference>
<feature type="region of interest" description="Disordered" evidence="1">
    <location>
        <begin position="575"/>
        <end position="756"/>
    </location>
</feature>
<feature type="compositionally biased region" description="Basic and acidic residues" evidence="1">
    <location>
        <begin position="979"/>
        <end position="992"/>
    </location>
</feature>
<feature type="compositionally biased region" description="Basic and acidic residues" evidence="1">
    <location>
        <begin position="427"/>
        <end position="466"/>
    </location>
</feature>
<sequence length="1829" mass="202868">METFDASDSVDPGADEDSVDIYEGLDATGVGSSTEKCPSLGSGLKDSLDLYEDIVAEEQNNRETSYTELKSRFEAAQNQIKELHRRLQQMETQNTGLSSENNRLKKNISALLRTARQEIVRKDAEIKQLTQQVQRFHHHHHQPQIKQAQDPRSSFQASSSCSSTGTLSPPSSFPLLPPPPHPPPFVAPPISFQYEEEPSPADAPQPTSKETCHFSRSMKSSTHNCSKRYESAEKLPGVDGCTSRNREVKGQSYKLSESAERRLRDCTHHNKDSVQKKVHKEDKDTGKEFDSQSHKNTKYQKVGRHCRSDGAKTSSQEHLHSAASSEHRREVKKIQRTDKTSSIEHAKVSDQQLGGSCSPESRKNPRGYKYNSRSSPKNKRSSSPDQFTKRCGNGSRERERSRQRDYQRIVDRRCEDEIRSRHHRRSSQKESSGDREKHRDKQTGKPDGSKEGRWEKKPRDVKRSSEEPSPEANTSVDDNSNRKLCFMETLNLTLSPIKKHTAPRDSLKEPLRLEGDVEENSQPNLDNMCVIDEVDGGELGSEPEPGPGHAAERALEELKAPCNQTSNMEDVEEDGNIGAESQGRPLAVHSNSLWRPPQDPADTTKLHIAAGEDLKHPEEQLEQISNSWITERDQLEVTKSSQPSNTPPQILEQHSSSEAPTSEVQHAAAADEHAAQHEHAAADSGEAPAPPRLSQSTVSEASAQPDDTHGTEEVYEEARLRDGWGHQAATSQPSSTSVTMDNHPVGQPQSSKDLDSVSSTICLTSLAQKGRILTKDICAMTQTDPHLWTSSPQPISSVDCIGVSKASSTTEELRPTTVTPKKFCSPDHKKLSSSVSLPHDEDSMMHTLSNLKRIPEAISPLRSPAQMAKRGVLHVHSKLGHVKSLQKDFSTSTAETNLMKLDVNKENKYPGSPANQGAQDVVNMESEQISSPFDTELEEGEILSESDEATSSSPVPATKRAKLTEPVRNKPSLQSSSRRKPEERWVASKEPLDSAAVSTQSPRSRFKTVCPSASKASFSTVEEIMETFKMVRMEMRKKYMKLHKTFPKKSFCGVMDNFQKSFLEFVDGAHFGQICSDAEELKSKLRKVIASVFSKVLNNGIVKRIFEQQAVNLKQKLWDFVDVQVDYLFMDIQTTLKSLCQAVQTPTEDKRPGGQVIGPQQAPVKMPLCKQNKAHPPNSSLRRTKSCAVVPYRTGLGSKGKDIRMSYTEKDGASHVHPPDRVNTQTMINFLSDSNAASSPDKTKMVIPQNGSLIDRTDFELLTEQQASSLTFNLVRDSQMGEIFKCLLQGSDLLESTGMCGDNTPWAVGTPRKDGEKFLNFATPSKFLSPSKSDTSARLIATWSSISPRRRSSPRTKTPIPLHPALFDESCLLEVPSGNRALLQGSLTAEKYSILAEDLAVSLTIPSPLKSDSHLSFLQPAGVGIHVVSTPDSVISAHISEDALLDGEDATEQDIHLALDNSSCSSRDSTASQTPGSTLFFKPDVPMQALVMEKSNDHFIVKIRQMNVAAEGTPIAGEPLSQTLIEKNQQHEEYDAQECLKVTGQTENKFSVTGNPNSGSHTHEQRQTPGTNPSNPRQDTFTQSRKTTPETDPSDPSSNTSSPTSHSSSVSDPSRTQLQIEATPPKSFPFQPQKQTSPPRATLSPNTTASKTLFYDLGREETTVSESEKSLTIDTSSSSEKTSRNCEQLRKRKRRQEKLKAKRCKKEDKSLLVSPSRKSDEELKLSQAALSPSSLSAKNIIRKKGEVVMAWTRDEDRAILMFLKTKGASRETFSTLSEKLNKPSGQVSKSSVFRVLFKVCSYLLFDIFQIAHRFYQLMKLFKKQGKMDM</sequence>
<evidence type="ECO:0000256" key="1">
    <source>
        <dbReference type="SAM" id="MobiDB-lite"/>
    </source>
</evidence>
<feature type="compositionally biased region" description="Polar residues" evidence="1">
    <location>
        <begin position="1567"/>
        <end position="1586"/>
    </location>
</feature>
<feature type="compositionally biased region" description="Polar residues" evidence="1">
    <location>
        <begin position="349"/>
        <end position="359"/>
    </location>
</feature>
<feature type="compositionally biased region" description="Basic and acidic residues" evidence="1">
    <location>
        <begin position="306"/>
        <end position="348"/>
    </location>
</feature>
<feature type="compositionally biased region" description="Basic residues" evidence="1">
    <location>
        <begin position="1690"/>
        <end position="1704"/>
    </location>
</feature>
<dbReference type="PANTHER" id="PTHR15489">
    <property type="entry name" value="CASPASE 8 ASSOCIATED PROTEIN 2"/>
    <property type="match status" value="1"/>
</dbReference>
<reference evidence="2" key="1">
    <citation type="submission" date="2025-08" db="UniProtKB">
        <authorList>
            <consortium name="Ensembl"/>
        </authorList>
    </citation>
    <scope>IDENTIFICATION</scope>
</reference>
<name>A0A3B3WED6_9TELE</name>
<reference evidence="2" key="2">
    <citation type="submission" date="2025-09" db="UniProtKB">
        <authorList>
            <consortium name="Ensembl"/>
        </authorList>
    </citation>
    <scope>IDENTIFICATION</scope>
</reference>
<feature type="compositionally biased region" description="Polar residues" evidence="1">
    <location>
        <begin position="728"/>
        <end position="740"/>
    </location>
</feature>
<feature type="region of interest" description="Disordered" evidence="1">
    <location>
        <begin position="131"/>
        <end position="482"/>
    </location>
</feature>
<feature type="compositionally biased region" description="Low complexity" evidence="1">
    <location>
        <begin position="144"/>
        <end position="170"/>
    </location>
</feature>
<organism evidence="2 3">
    <name type="scientific">Poecilia mexicana</name>
    <dbReference type="NCBI Taxonomy" id="48701"/>
    <lineage>
        <taxon>Eukaryota</taxon>
        <taxon>Metazoa</taxon>
        <taxon>Chordata</taxon>
        <taxon>Craniata</taxon>
        <taxon>Vertebrata</taxon>
        <taxon>Euteleostomi</taxon>
        <taxon>Actinopterygii</taxon>
        <taxon>Neopterygii</taxon>
        <taxon>Teleostei</taxon>
        <taxon>Neoteleostei</taxon>
        <taxon>Acanthomorphata</taxon>
        <taxon>Ovalentaria</taxon>
        <taxon>Atherinomorphae</taxon>
        <taxon>Cyprinodontiformes</taxon>
        <taxon>Poeciliidae</taxon>
        <taxon>Poeciliinae</taxon>
        <taxon>Poecilia</taxon>
    </lineage>
</organism>
<dbReference type="Pfam" id="PF21227">
    <property type="entry name" value="Myb_DNA-binding_7"/>
    <property type="match status" value="1"/>
</dbReference>
<evidence type="ECO:0000313" key="3">
    <source>
        <dbReference type="Proteomes" id="UP000261480"/>
    </source>
</evidence>
<feature type="compositionally biased region" description="Polar residues" evidence="1">
    <location>
        <begin position="637"/>
        <end position="664"/>
    </location>
</feature>
<evidence type="ECO:0008006" key="4">
    <source>
        <dbReference type="Google" id="ProtNLM"/>
    </source>
</evidence>
<dbReference type="PANTHER" id="PTHR15489:SF2">
    <property type="entry name" value="CASP8-ASSOCIATED PROTEIN 2"/>
    <property type="match status" value="1"/>
</dbReference>
<feature type="compositionally biased region" description="Polar residues" evidence="1">
    <location>
        <begin position="1548"/>
        <end position="1560"/>
    </location>
</feature>
<feature type="compositionally biased region" description="Basic and acidic residues" evidence="1">
    <location>
        <begin position="395"/>
        <end position="419"/>
    </location>
</feature>
<feature type="compositionally biased region" description="Polar residues" evidence="1">
    <location>
        <begin position="747"/>
        <end position="756"/>
    </location>
</feature>
<feature type="compositionally biased region" description="Low complexity" evidence="1">
    <location>
        <begin position="1624"/>
        <end position="1635"/>
    </location>
</feature>
<feature type="compositionally biased region" description="Basic and acidic residues" evidence="1">
    <location>
        <begin position="602"/>
        <end position="619"/>
    </location>
</feature>
<feature type="compositionally biased region" description="Basic and acidic residues" evidence="1">
    <location>
        <begin position="706"/>
        <end position="724"/>
    </location>
</feature>
<dbReference type="Ensembl" id="ENSPMET00000014526.1">
    <property type="protein sequence ID" value="ENSPMEP00000001246.1"/>
    <property type="gene ID" value="ENSPMEG00000002118.1"/>
</dbReference>
<dbReference type="GO" id="GO:0003714">
    <property type="term" value="F:transcription corepressor activity"/>
    <property type="evidence" value="ECO:0007669"/>
    <property type="project" value="TreeGrafter"/>
</dbReference>
<feature type="region of interest" description="Disordered" evidence="1">
    <location>
        <begin position="931"/>
        <end position="1001"/>
    </location>
</feature>